<dbReference type="InterPro" id="IPR027417">
    <property type="entry name" value="P-loop_NTPase"/>
</dbReference>
<feature type="region of interest" description="Disordered" evidence="1">
    <location>
        <begin position="270"/>
        <end position="312"/>
    </location>
</feature>
<dbReference type="SUPFAM" id="SSF48452">
    <property type="entry name" value="TPR-like"/>
    <property type="match status" value="2"/>
</dbReference>
<proteinExistence type="predicted"/>
<dbReference type="PRINTS" id="PR00364">
    <property type="entry name" value="DISEASERSIST"/>
</dbReference>
<evidence type="ECO:0000256" key="1">
    <source>
        <dbReference type="SAM" id="MobiDB-lite"/>
    </source>
</evidence>
<reference evidence="2 3" key="1">
    <citation type="submission" date="2018-11" db="EMBL/GenBank/DDBJ databases">
        <title>Sequencing the genomes of 1000 actinobacteria strains.</title>
        <authorList>
            <person name="Klenk H.-P."/>
        </authorList>
    </citation>
    <scope>NUCLEOTIDE SEQUENCE [LARGE SCALE GENOMIC DNA]</scope>
    <source>
        <strain evidence="2 3">DSM 44231</strain>
    </source>
</reference>
<dbReference type="RefSeq" id="WP_148088683.1">
    <property type="nucleotide sequence ID" value="NZ_RJKM01000001.1"/>
</dbReference>
<dbReference type="Gene3D" id="1.25.40.10">
    <property type="entry name" value="Tetratricopeptide repeat domain"/>
    <property type="match status" value="2"/>
</dbReference>
<comment type="caution">
    <text evidence="2">The sequence shown here is derived from an EMBL/GenBank/DDBJ whole genome shotgun (WGS) entry which is preliminary data.</text>
</comment>
<evidence type="ECO:0000313" key="2">
    <source>
        <dbReference type="EMBL" id="ROP35731.1"/>
    </source>
</evidence>
<evidence type="ECO:0000313" key="3">
    <source>
        <dbReference type="Proteomes" id="UP000268727"/>
    </source>
</evidence>
<dbReference type="InterPro" id="IPR019734">
    <property type="entry name" value="TPR_rpt"/>
</dbReference>
<dbReference type="Gene3D" id="3.40.50.300">
    <property type="entry name" value="P-loop containing nucleotide triphosphate hydrolases"/>
    <property type="match status" value="1"/>
</dbReference>
<organism evidence="2 3">
    <name type="scientific">Saccharothrix texasensis</name>
    <dbReference type="NCBI Taxonomy" id="103734"/>
    <lineage>
        <taxon>Bacteria</taxon>
        <taxon>Bacillati</taxon>
        <taxon>Actinomycetota</taxon>
        <taxon>Actinomycetes</taxon>
        <taxon>Pseudonocardiales</taxon>
        <taxon>Pseudonocardiaceae</taxon>
        <taxon>Saccharothrix</taxon>
    </lineage>
</organism>
<dbReference type="SUPFAM" id="SSF52540">
    <property type="entry name" value="P-loop containing nucleoside triphosphate hydrolases"/>
    <property type="match status" value="1"/>
</dbReference>
<dbReference type="Pfam" id="PF13424">
    <property type="entry name" value="TPR_12"/>
    <property type="match status" value="1"/>
</dbReference>
<dbReference type="AlphaFoldDB" id="A0A3N1GZK1"/>
<protein>
    <submittedName>
        <fullName evidence="2">Uncharacterized protein</fullName>
    </submittedName>
</protein>
<gene>
    <name evidence="2" type="ORF">EDD40_0979</name>
</gene>
<dbReference type="InterPro" id="IPR011990">
    <property type="entry name" value="TPR-like_helical_dom_sf"/>
</dbReference>
<dbReference type="EMBL" id="RJKM01000001">
    <property type="protein sequence ID" value="ROP35731.1"/>
    <property type="molecule type" value="Genomic_DNA"/>
</dbReference>
<dbReference type="PANTHER" id="PTHR47691:SF3">
    <property type="entry name" value="HTH-TYPE TRANSCRIPTIONAL REGULATOR RV0890C-RELATED"/>
    <property type="match status" value="1"/>
</dbReference>
<keyword evidence="3" id="KW-1185">Reference proteome</keyword>
<accession>A0A3N1GZK1</accession>
<dbReference type="Proteomes" id="UP000268727">
    <property type="component" value="Unassembled WGS sequence"/>
</dbReference>
<sequence length="1024" mass="108931">MAVTGQHAAHHTIVIYNVEGLDASTRTPLHLTRTTVELGAIVAEGLAAAEVPWDACHRETHGESLVVLVPPEYPTAPLVEVLPQAVAHAVHTHNPDSHGLSGTRLRLVVHTSEDPVNDYAPMSGSLSMALRLLDAVPSTTTLADSSAVVALIVSGSVFDEVVRHSAVLDPAAFQQAEVMAEEGRREVAWIGLSGHSYLSDPAVPDLRLAKSTPTDTAPDKRVSIATGTNGTLEAVEPGAARLRGVTITGGVHGTGSGVTIGGATGDYLSIGTPSPPAGKPRDPSPSGMDRTHVASTHAPAHPVTNPSTEAKATAQIHGGVAATGNSAAVGIVHGVVHLHAASSPSALVVPRQLPAAPGLFAGRMVELARLDRALSAAPDGSDTAVRGPASADTSVSGATVVVSAIGGAGGIGKTWLALAWAYRHLDRFPDGQLFVDLRGFSPAGEPMAPGAAVRGFLNAFGVNASRIPTDLDAQAALYRSLVAGRRMLIVLDNAATSQQVVPLLPGSPTCTVLITSRHRLASLIDRYGARHLSLGVLTHEESRSLFATRLGTVRVAAEPFALDELVNLCGSYPLALTITARQAATRPAIPLAEIAAELRELGLEMLDHDTDSAASLPAVLSWSLRHLTEQQRTVFALLGIAPGPDIDMLAAASLTSLSVTRLRRVLGTLEDAFLIDLHTHGRYAMHDLVRAYAVTTARDNLAEPLRSAALERIMDFYLHTAHTADRLLDPHAALARPRPPVPGIKLHTLSDASAAIVWLESVHTHLLATQRIAAGIRRHHVVWHLARNLTSFHQRRGHLDADLATWNAALDAAAHLPEPAARILAHRYVGRAHARLEQYDAAIEHLHQAAARAEHNHDTTQQAATHLDLARVWGQRRDDRTALDHARRALELYEGTDNPTRQALARNAVGWFLAHLGEYDTAREFCRAALTLLSLHHEPQVEAAALDSLGWIDHQTGNHDSAIHHYHQAVTQYHSLDNAYEAANSLDNLGHPYVALSTPARVRDLGWSGGREYGCGHQVIMNGL</sequence>
<dbReference type="SMART" id="SM00028">
    <property type="entry name" value="TPR"/>
    <property type="match status" value="4"/>
</dbReference>
<dbReference type="OrthoDB" id="3275754at2"/>
<name>A0A3N1GZK1_9PSEU</name>
<dbReference type="PANTHER" id="PTHR47691">
    <property type="entry name" value="REGULATOR-RELATED"/>
    <property type="match status" value="1"/>
</dbReference>